<dbReference type="AlphaFoldDB" id="A0A5N5ECV5"/>
<evidence type="ECO:0000313" key="1">
    <source>
        <dbReference type="EMBL" id="KAB2588569.1"/>
    </source>
</evidence>
<dbReference type="InterPro" id="IPR042099">
    <property type="entry name" value="ANL_N_sf"/>
</dbReference>
<comment type="caution">
    <text evidence="1">The sequence shown here is derived from an EMBL/GenBank/DDBJ whole genome shotgun (WGS) entry which is preliminary data.</text>
</comment>
<keyword evidence="1" id="KW-0436">Ligase</keyword>
<dbReference type="Gene3D" id="3.40.50.12780">
    <property type="entry name" value="N-terminal domain of ligase-like"/>
    <property type="match status" value="1"/>
</dbReference>
<organism evidence="1 2">
    <name type="scientific">Streptomyces arboris</name>
    <dbReference type="NCBI Taxonomy" id="2600619"/>
    <lineage>
        <taxon>Bacteria</taxon>
        <taxon>Bacillati</taxon>
        <taxon>Actinomycetota</taxon>
        <taxon>Actinomycetes</taxon>
        <taxon>Kitasatosporales</taxon>
        <taxon>Streptomycetaceae</taxon>
        <taxon>Streptomyces</taxon>
    </lineage>
</organism>
<evidence type="ECO:0000313" key="2">
    <source>
        <dbReference type="Proteomes" id="UP000326907"/>
    </source>
</evidence>
<sequence length="371" mass="40615">MRYHKLSPHELLAAGNDAPEINDTPWLVRWDEVRDPEALVTGLLPDTVEFRTSGTTGPQESWVRTGQQLWDEAGLLAGLLAPRRPEALLACAPARHLFGALATVLLPARLGVPVWYRPQYYGAMPPTERRRWAVVGVPWTFSVLLRHAEWVGAAEQVAVLHSTAMLPTTAARLVQEQGAERVSVTEVFGSTETGGVASRVWAPDEPLWELLPDVRPAWGEPDSTGDVLLSVSSPRLAARPGRPQPSSHLTDDYIRVGPDHRFRFSGRRGRLVKVNGRRVNLDELEKLLRDVVHCADLACLPVTDPVSGENLDLLVVPAAGEALDTGGVRAVLASAGLAVRPRRVHFVDRIDRSDTGKLRRVQPPLTTRAGA</sequence>
<proteinExistence type="predicted"/>
<dbReference type="InterPro" id="IPR045851">
    <property type="entry name" value="AMP-bd_C_sf"/>
</dbReference>
<name>A0A5N5ECV5_9ACTN</name>
<dbReference type="Proteomes" id="UP000326907">
    <property type="component" value="Unassembled WGS sequence"/>
</dbReference>
<dbReference type="RefSeq" id="WP_151513360.1">
    <property type="nucleotide sequence ID" value="NZ_JBMVCA010000014.1"/>
</dbReference>
<gene>
    <name evidence="1" type="ORF">F5983_31785</name>
</gene>
<protein>
    <submittedName>
        <fullName evidence="1">Long-chain fatty acid--CoA ligase</fullName>
    </submittedName>
</protein>
<dbReference type="SUPFAM" id="SSF56801">
    <property type="entry name" value="Acetyl-CoA synthetase-like"/>
    <property type="match status" value="1"/>
</dbReference>
<dbReference type="Gene3D" id="3.30.300.30">
    <property type="match status" value="1"/>
</dbReference>
<dbReference type="GO" id="GO:0016874">
    <property type="term" value="F:ligase activity"/>
    <property type="evidence" value="ECO:0007669"/>
    <property type="project" value="UniProtKB-KW"/>
</dbReference>
<dbReference type="EMBL" id="VYUA01000046">
    <property type="protein sequence ID" value="KAB2588569.1"/>
    <property type="molecule type" value="Genomic_DNA"/>
</dbReference>
<reference evidence="1 2" key="1">
    <citation type="submission" date="2019-09" db="EMBL/GenBank/DDBJ databases">
        <authorList>
            <person name="Liu P."/>
        </authorList>
    </citation>
    <scope>NUCLEOTIDE SEQUENCE [LARGE SCALE GENOMIC DNA]</scope>
    <source>
        <strain evidence="1 2">TRM68085</strain>
    </source>
</reference>
<accession>A0A5N5ECV5</accession>
<keyword evidence="2" id="KW-1185">Reference proteome</keyword>